<dbReference type="PANTHER" id="PTHR43211">
    <property type="entry name" value="FUMARYLACETOACETATE HYDROLASE"/>
    <property type="match status" value="1"/>
</dbReference>
<organism evidence="2 3">
    <name type="scientific">Roseinatronobacter ekhonensis</name>
    <dbReference type="NCBI Taxonomy" id="254356"/>
    <lineage>
        <taxon>Bacteria</taxon>
        <taxon>Pseudomonadati</taxon>
        <taxon>Pseudomonadota</taxon>
        <taxon>Alphaproteobacteria</taxon>
        <taxon>Rhodobacterales</taxon>
        <taxon>Paracoccaceae</taxon>
        <taxon>Roseinatronobacter</taxon>
    </lineage>
</organism>
<evidence type="ECO:0000313" key="2">
    <source>
        <dbReference type="EMBL" id="SUZ33633.1"/>
    </source>
</evidence>
<dbReference type="EC" id="4.3.2.3" evidence="2"/>
<feature type="domain" description="Fumarylacetoacetase-like C-terminal" evidence="1">
    <location>
        <begin position="110"/>
        <end position="323"/>
    </location>
</feature>
<evidence type="ECO:0000259" key="1">
    <source>
        <dbReference type="Pfam" id="PF01557"/>
    </source>
</evidence>
<keyword evidence="3" id="KW-1185">Reference proteome</keyword>
<gene>
    <name evidence="2" type="ORF">ROE7235_03406</name>
</gene>
<sequence length="327" mass="35725">MRLVSFLRHGFEWTGPRTGAQIGENTLDLQHATTLRLVETEHLTGDTARRLADVLSPTDMTELVAGGQVTLDAIRATHEWARADSDRASSALLGDSEITLLPVLPKPPLIRDFMAFEQHLQNIFPRLGREIPPEWYNIPVYYKGNPSAVGAHGDDVTIPSDCKEMDFEFELAAVIGRGGSDIAREDAMAHIFGFTVYNDLSARDLQQQEMSVGLGPAKGKDFARAHVFGPCLVTIDEIGDIYSKSAEAFVNGKSWCKGNVGDMHWKFEDMIAHASRHEELVPGEIFGSGTFGGGSAMEQGKFLSAGDTLDLKIQGIGTLHNRLVSAM</sequence>
<dbReference type="GO" id="GO:0050385">
    <property type="term" value="F:ureidoglycolate lyase activity"/>
    <property type="evidence" value="ECO:0007669"/>
    <property type="project" value="UniProtKB-EC"/>
</dbReference>
<keyword evidence="2" id="KW-0456">Lyase</keyword>
<dbReference type="Gene3D" id="3.90.850.10">
    <property type="entry name" value="Fumarylacetoacetase-like, C-terminal domain"/>
    <property type="match status" value="1"/>
</dbReference>
<evidence type="ECO:0000313" key="3">
    <source>
        <dbReference type="Proteomes" id="UP000272908"/>
    </source>
</evidence>
<accession>A0A3B0MDD6</accession>
<dbReference type="Pfam" id="PF01557">
    <property type="entry name" value="FAA_hydrolase"/>
    <property type="match status" value="1"/>
</dbReference>
<dbReference type="Proteomes" id="UP000272908">
    <property type="component" value="Unassembled WGS sequence"/>
</dbReference>
<dbReference type="SUPFAM" id="SSF56529">
    <property type="entry name" value="FAH"/>
    <property type="match status" value="1"/>
</dbReference>
<proteinExistence type="predicted"/>
<dbReference type="EMBL" id="UIHC01000061">
    <property type="protein sequence ID" value="SUZ33633.1"/>
    <property type="molecule type" value="Genomic_DNA"/>
</dbReference>
<protein>
    <submittedName>
        <fullName evidence="2">Ureidoglycolate lyase</fullName>
        <ecNumber evidence="2">4.3.2.3</ecNumber>
    </submittedName>
</protein>
<dbReference type="OrthoDB" id="5197601at2"/>
<name>A0A3B0MDD6_9RHOB</name>
<dbReference type="InterPro" id="IPR036663">
    <property type="entry name" value="Fumarylacetoacetase_C_sf"/>
</dbReference>
<reference evidence="3" key="1">
    <citation type="submission" date="2018-08" db="EMBL/GenBank/DDBJ databases">
        <authorList>
            <person name="Rodrigo-Torres L."/>
            <person name="Arahal R. D."/>
            <person name="Lucena T."/>
        </authorList>
    </citation>
    <scope>NUCLEOTIDE SEQUENCE [LARGE SCALE GENOMIC DNA]</scope>
    <source>
        <strain evidence="3">CECT 7235</strain>
    </source>
</reference>
<dbReference type="AlphaFoldDB" id="A0A3B0MDD6"/>
<dbReference type="PANTHER" id="PTHR43211:SF1">
    <property type="entry name" value="BLL6422 PROTEIN"/>
    <property type="match status" value="1"/>
</dbReference>
<dbReference type="InterPro" id="IPR011234">
    <property type="entry name" value="Fumarylacetoacetase-like_C"/>
</dbReference>